<name>A0A8J3LGH2_9ACTN</name>
<dbReference type="RefSeq" id="WP_203671406.1">
    <property type="nucleotide sequence ID" value="NZ_BAAATT010000005.1"/>
</dbReference>
<dbReference type="InterPro" id="IPR051911">
    <property type="entry name" value="SDR_oxidoreductase"/>
</dbReference>
<dbReference type="Pfam" id="PF00106">
    <property type="entry name" value="adh_short"/>
    <property type="match status" value="1"/>
</dbReference>
<proteinExistence type="inferred from homology"/>
<dbReference type="InterPro" id="IPR057326">
    <property type="entry name" value="KR_dom"/>
</dbReference>
<comment type="similarity">
    <text evidence="1 3">Belongs to the short-chain dehydrogenases/reductases (SDR) family.</text>
</comment>
<dbReference type="PRINTS" id="PR00081">
    <property type="entry name" value="GDHRDH"/>
</dbReference>
<keyword evidence="6" id="KW-1185">Reference proteome</keyword>
<sequence>MRTWFITGGTPGGFGMAYAEAALEVGDRVVLTARSTGPLREWEQAQQGRALVLALDVTDADQVRRAVAAAEEHFGGIDVLVNNAGRGWYGSIEGMADAAVRQQFELNFFAVLSVVRAVLPGMRARGSGWIVNMSSVAGLVGVTGFGHYSATKFALEAVTEVLRTEVEPLGVRVLAVEPGAFRTRAYAGFADEPISEPVAAYLPMLEQVRSAMVGQDGRQPGDPRRGVRAVIAALAQDPPPRRLVLGGDGFDTVVTALERDLAEVRAAESVSRGADFPAS</sequence>
<dbReference type="Gene3D" id="3.40.50.720">
    <property type="entry name" value="NAD(P)-binding Rossmann-like Domain"/>
    <property type="match status" value="1"/>
</dbReference>
<accession>A0A8J3LGH2</accession>
<dbReference type="PANTHER" id="PTHR43976:SF16">
    <property type="entry name" value="SHORT-CHAIN DEHYDROGENASE_REDUCTASE FAMILY PROTEIN"/>
    <property type="match status" value="1"/>
</dbReference>
<evidence type="ECO:0000313" key="6">
    <source>
        <dbReference type="Proteomes" id="UP000660339"/>
    </source>
</evidence>
<organism evidence="5 6">
    <name type="scientific">Catellatospora methionotrophica</name>
    <dbReference type="NCBI Taxonomy" id="121620"/>
    <lineage>
        <taxon>Bacteria</taxon>
        <taxon>Bacillati</taxon>
        <taxon>Actinomycetota</taxon>
        <taxon>Actinomycetes</taxon>
        <taxon>Micromonosporales</taxon>
        <taxon>Micromonosporaceae</taxon>
        <taxon>Catellatospora</taxon>
    </lineage>
</organism>
<dbReference type="SMART" id="SM00822">
    <property type="entry name" value="PKS_KR"/>
    <property type="match status" value="1"/>
</dbReference>
<gene>
    <name evidence="5" type="ORF">Cme02nite_34310</name>
</gene>
<dbReference type="InterPro" id="IPR002347">
    <property type="entry name" value="SDR_fam"/>
</dbReference>
<dbReference type="PRINTS" id="PR00080">
    <property type="entry name" value="SDRFAMILY"/>
</dbReference>
<evidence type="ECO:0000256" key="1">
    <source>
        <dbReference type="ARBA" id="ARBA00006484"/>
    </source>
</evidence>
<protein>
    <submittedName>
        <fullName evidence="5">Short-chain dehydrogenase/reductase</fullName>
    </submittedName>
</protein>
<evidence type="ECO:0000313" key="5">
    <source>
        <dbReference type="EMBL" id="GIG15099.1"/>
    </source>
</evidence>
<evidence type="ECO:0000259" key="4">
    <source>
        <dbReference type="SMART" id="SM00822"/>
    </source>
</evidence>
<dbReference type="PROSITE" id="PS00061">
    <property type="entry name" value="ADH_SHORT"/>
    <property type="match status" value="1"/>
</dbReference>
<reference evidence="5" key="1">
    <citation type="submission" date="2021-01" db="EMBL/GenBank/DDBJ databases">
        <title>Whole genome shotgun sequence of Catellatospora methionotrophica NBRC 14553.</title>
        <authorList>
            <person name="Komaki H."/>
            <person name="Tamura T."/>
        </authorList>
    </citation>
    <scope>NUCLEOTIDE SEQUENCE</scope>
    <source>
        <strain evidence="5">NBRC 14553</strain>
    </source>
</reference>
<dbReference type="CDD" id="cd05374">
    <property type="entry name" value="17beta-HSD-like_SDR_c"/>
    <property type="match status" value="1"/>
</dbReference>
<feature type="domain" description="Ketoreductase" evidence="4">
    <location>
        <begin position="2"/>
        <end position="179"/>
    </location>
</feature>
<dbReference type="AlphaFoldDB" id="A0A8J3LGH2"/>
<evidence type="ECO:0000256" key="2">
    <source>
        <dbReference type="ARBA" id="ARBA00023002"/>
    </source>
</evidence>
<keyword evidence="2" id="KW-0560">Oxidoreductase</keyword>
<dbReference type="EMBL" id="BONJ01000019">
    <property type="protein sequence ID" value="GIG15099.1"/>
    <property type="molecule type" value="Genomic_DNA"/>
</dbReference>
<evidence type="ECO:0000256" key="3">
    <source>
        <dbReference type="RuleBase" id="RU000363"/>
    </source>
</evidence>
<dbReference type="InterPro" id="IPR020904">
    <property type="entry name" value="Sc_DH/Rdtase_CS"/>
</dbReference>
<dbReference type="SUPFAM" id="SSF51735">
    <property type="entry name" value="NAD(P)-binding Rossmann-fold domains"/>
    <property type="match status" value="1"/>
</dbReference>
<dbReference type="GO" id="GO:0016491">
    <property type="term" value="F:oxidoreductase activity"/>
    <property type="evidence" value="ECO:0007669"/>
    <property type="project" value="UniProtKB-KW"/>
</dbReference>
<dbReference type="Proteomes" id="UP000660339">
    <property type="component" value="Unassembled WGS sequence"/>
</dbReference>
<dbReference type="PANTHER" id="PTHR43976">
    <property type="entry name" value="SHORT CHAIN DEHYDROGENASE"/>
    <property type="match status" value="1"/>
</dbReference>
<comment type="caution">
    <text evidence="5">The sequence shown here is derived from an EMBL/GenBank/DDBJ whole genome shotgun (WGS) entry which is preliminary data.</text>
</comment>
<dbReference type="InterPro" id="IPR036291">
    <property type="entry name" value="NAD(P)-bd_dom_sf"/>
</dbReference>